<evidence type="ECO:0000313" key="6">
    <source>
        <dbReference type="Proteomes" id="UP000044136"/>
    </source>
</evidence>
<keyword evidence="3 5" id="KW-0067">ATP-binding</keyword>
<evidence type="ECO:0000256" key="3">
    <source>
        <dbReference type="ARBA" id="ARBA00022840"/>
    </source>
</evidence>
<dbReference type="eggNOG" id="COG1120">
    <property type="taxonomic scope" value="Bacteria"/>
</dbReference>
<reference evidence="5 6" key="1">
    <citation type="submission" date="2014-07" db="EMBL/GenBank/DDBJ databases">
        <authorList>
            <person name="Urmite Genomes Urmite Genomes"/>
        </authorList>
    </citation>
    <scope>NUCLEOTIDE SEQUENCE [LARGE SCALE GENOMIC DNA]</scope>
    <source>
        <strain evidence="5 6">13MG44_air</strain>
    </source>
</reference>
<dbReference type="InterPro" id="IPR050153">
    <property type="entry name" value="Metal_Ion_Import_ABC"/>
</dbReference>
<dbReference type="SUPFAM" id="SSF52540">
    <property type="entry name" value="P-loop containing nucleoside triphosphate hydrolases"/>
    <property type="match status" value="1"/>
</dbReference>
<dbReference type="Pfam" id="PF00005">
    <property type="entry name" value="ABC_tran"/>
    <property type="match status" value="1"/>
</dbReference>
<dbReference type="HOGENOM" id="CLU_000604_1_11_9"/>
<sequence length="235" mass="26331">MLHIKNLGIYYGSFSAAVNNVEFGPGIHVLLGENGSGKSSVLTGITGYNPSVITGRELEFNNTRLDKTADCISYLPQQNIPFQITVLEFVRMTAASRVSEKDIMSTLKAFGLEQYSYMSVDQLSGGEFKRALCAQLHLEDKPVMMFDELEQGLDVNYQHLVMEWLKKLSEKKTVIMAMHDLNLALQYADTVTCMKKGTLTEVKVPVKEVSEKMLSDTFSREMKLIYHEGRVAALS</sequence>
<dbReference type="AlphaFoldDB" id="A0A078M738"/>
<evidence type="ECO:0000256" key="1">
    <source>
        <dbReference type="ARBA" id="ARBA00022448"/>
    </source>
</evidence>
<protein>
    <submittedName>
        <fullName evidence="5">Iron(3+)-hydroxamate import ATP-binding protein FhuC</fullName>
    </submittedName>
</protein>
<dbReference type="GO" id="GO:0005524">
    <property type="term" value="F:ATP binding"/>
    <property type="evidence" value="ECO:0007669"/>
    <property type="project" value="UniProtKB-KW"/>
</dbReference>
<dbReference type="RefSeq" id="WP_035810822.1">
    <property type="nucleotide sequence ID" value="NZ_CCSE01000001.1"/>
</dbReference>
<keyword evidence="1" id="KW-0813">Transport</keyword>
<gene>
    <name evidence="5" type="primary">fhuC</name>
    <name evidence="5" type="ORF">BN1048_02017</name>
</gene>
<evidence type="ECO:0000256" key="2">
    <source>
        <dbReference type="ARBA" id="ARBA00022741"/>
    </source>
</evidence>
<feature type="domain" description="ABC transporter" evidence="4">
    <location>
        <begin position="2"/>
        <end position="221"/>
    </location>
</feature>
<name>A0A078M738_9STAP</name>
<dbReference type="OrthoDB" id="2388170at2"/>
<dbReference type="InterPro" id="IPR003439">
    <property type="entry name" value="ABC_transporter-like_ATP-bd"/>
</dbReference>
<evidence type="ECO:0000313" key="5">
    <source>
        <dbReference type="EMBL" id="CEA03248.1"/>
    </source>
</evidence>
<proteinExistence type="predicted"/>
<dbReference type="EMBL" id="CCSE01000001">
    <property type="protein sequence ID" value="CEA03248.1"/>
    <property type="molecule type" value="Genomic_DNA"/>
</dbReference>
<keyword evidence="6" id="KW-1185">Reference proteome</keyword>
<dbReference type="InterPro" id="IPR027417">
    <property type="entry name" value="P-loop_NTPase"/>
</dbReference>
<dbReference type="Gene3D" id="3.40.50.300">
    <property type="entry name" value="P-loop containing nucleotide triphosphate hydrolases"/>
    <property type="match status" value="1"/>
</dbReference>
<dbReference type="Proteomes" id="UP000044136">
    <property type="component" value="Unassembled WGS sequence"/>
</dbReference>
<dbReference type="InterPro" id="IPR003593">
    <property type="entry name" value="AAA+_ATPase"/>
</dbReference>
<dbReference type="STRING" id="1461582.BN1048_02017"/>
<accession>A0A078M738</accession>
<dbReference type="PROSITE" id="PS50893">
    <property type="entry name" value="ABC_TRANSPORTER_2"/>
    <property type="match status" value="1"/>
</dbReference>
<keyword evidence="2" id="KW-0547">Nucleotide-binding</keyword>
<evidence type="ECO:0000259" key="4">
    <source>
        <dbReference type="PROSITE" id="PS50893"/>
    </source>
</evidence>
<dbReference type="GO" id="GO:0016887">
    <property type="term" value="F:ATP hydrolysis activity"/>
    <property type="evidence" value="ECO:0007669"/>
    <property type="project" value="InterPro"/>
</dbReference>
<dbReference type="SMART" id="SM00382">
    <property type="entry name" value="AAA"/>
    <property type="match status" value="1"/>
</dbReference>
<organism evidence="5 6">
    <name type="scientific">Jeotgalicoccus saudimassiliensis</name>
    <dbReference type="NCBI Taxonomy" id="1461582"/>
    <lineage>
        <taxon>Bacteria</taxon>
        <taxon>Bacillati</taxon>
        <taxon>Bacillota</taxon>
        <taxon>Bacilli</taxon>
        <taxon>Bacillales</taxon>
        <taxon>Staphylococcaceae</taxon>
        <taxon>Jeotgalicoccus</taxon>
    </lineage>
</organism>
<dbReference type="PANTHER" id="PTHR42734">
    <property type="entry name" value="METAL TRANSPORT SYSTEM ATP-BINDING PROTEIN TM_0124-RELATED"/>
    <property type="match status" value="1"/>
</dbReference>